<keyword evidence="3" id="KW-1185">Reference proteome</keyword>
<dbReference type="EMBL" id="JBHTBJ010000002">
    <property type="protein sequence ID" value="MFC7273297.1"/>
    <property type="molecule type" value="Genomic_DNA"/>
</dbReference>
<dbReference type="Pfam" id="PF00106">
    <property type="entry name" value="adh_short"/>
    <property type="match status" value="1"/>
</dbReference>
<evidence type="ECO:0000256" key="1">
    <source>
        <dbReference type="ARBA" id="ARBA00023002"/>
    </source>
</evidence>
<dbReference type="PANTHER" id="PTHR43157">
    <property type="entry name" value="PHOSPHATIDYLINOSITOL-GLYCAN BIOSYNTHESIS CLASS F PROTEIN-RELATED"/>
    <property type="match status" value="1"/>
</dbReference>
<comment type="caution">
    <text evidence="2">The sequence shown here is derived from an EMBL/GenBank/DDBJ whole genome shotgun (WGS) entry which is preliminary data.</text>
</comment>
<name>A0ABW2HJ57_9ACTN</name>
<dbReference type="InterPro" id="IPR002347">
    <property type="entry name" value="SDR_fam"/>
</dbReference>
<dbReference type="SUPFAM" id="SSF51735">
    <property type="entry name" value="NAD(P)-binding Rossmann-fold domains"/>
    <property type="match status" value="1"/>
</dbReference>
<protein>
    <submittedName>
        <fullName evidence="2">SDR family NAD(P)-dependent oxidoreductase</fullName>
    </submittedName>
</protein>
<sequence length="272" mass="29234">MDRTVVITGASSGVGLAAAEQLAAEGDEVVVVGRNPERLAAAVRRVENAAKGPKPGQFRADFESFDDVRRLADHLLTTYPKIDVLANNAGGIVGGYRRTPDGYEATIQGNHLAPFLLTHLLRERLAGKRVVNTASEAHREGAPDPEDFVGDPGKYRAYRTYGASKSANILFAAEAHRRWPEILSVSFHPGVVRTNFGTGRAMRLFYKYAPGLVPPEKAGALLGWLATAPAEELVGGAYYVGHRTKEPRPHAADAALASRLWDASAKAVGLQE</sequence>
<reference evidence="3" key="1">
    <citation type="journal article" date="2019" name="Int. J. Syst. Evol. Microbiol.">
        <title>The Global Catalogue of Microorganisms (GCM) 10K type strain sequencing project: providing services to taxonomists for standard genome sequencing and annotation.</title>
        <authorList>
            <consortium name="The Broad Institute Genomics Platform"/>
            <consortium name="The Broad Institute Genome Sequencing Center for Infectious Disease"/>
            <person name="Wu L."/>
            <person name="Ma J."/>
        </authorList>
    </citation>
    <scope>NUCLEOTIDE SEQUENCE [LARGE SCALE GENOMIC DNA]</scope>
    <source>
        <strain evidence="3">XZYJT-10</strain>
    </source>
</reference>
<dbReference type="Gene3D" id="3.40.50.720">
    <property type="entry name" value="NAD(P)-binding Rossmann-like Domain"/>
    <property type="match status" value="1"/>
</dbReference>
<dbReference type="PRINTS" id="PR00081">
    <property type="entry name" value="GDHRDH"/>
</dbReference>
<dbReference type="Proteomes" id="UP001596548">
    <property type="component" value="Unassembled WGS sequence"/>
</dbReference>
<dbReference type="RefSeq" id="WP_378964818.1">
    <property type="nucleotide sequence ID" value="NZ_JBHTBJ010000002.1"/>
</dbReference>
<keyword evidence="1" id="KW-0560">Oxidoreductase</keyword>
<dbReference type="PANTHER" id="PTHR43157:SF31">
    <property type="entry name" value="PHOSPHATIDYLINOSITOL-GLYCAN BIOSYNTHESIS CLASS F PROTEIN"/>
    <property type="match status" value="1"/>
</dbReference>
<organism evidence="2 3">
    <name type="scientific">Paractinoplanes rhizophilus</name>
    <dbReference type="NCBI Taxonomy" id="1416877"/>
    <lineage>
        <taxon>Bacteria</taxon>
        <taxon>Bacillati</taxon>
        <taxon>Actinomycetota</taxon>
        <taxon>Actinomycetes</taxon>
        <taxon>Micromonosporales</taxon>
        <taxon>Micromonosporaceae</taxon>
        <taxon>Paractinoplanes</taxon>
    </lineage>
</organism>
<proteinExistence type="predicted"/>
<accession>A0ABW2HJ57</accession>
<gene>
    <name evidence="2" type="ORF">ACFQS1_04820</name>
</gene>
<evidence type="ECO:0000313" key="3">
    <source>
        <dbReference type="Proteomes" id="UP001596548"/>
    </source>
</evidence>
<dbReference type="InterPro" id="IPR036291">
    <property type="entry name" value="NAD(P)-bd_dom_sf"/>
</dbReference>
<evidence type="ECO:0000313" key="2">
    <source>
        <dbReference type="EMBL" id="MFC7273297.1"/>
    </source>
</evidence>